<protein>
    <recommendedName>
        <fullName evidence="1">ABC-type transport auxiliary lipoprotein component domain-containing protein</fullName>
    </recommendedName>
</protein>
<accession>D0I6H1</accession>
<organism evidence="2 3">
    <name type="scientific">Grimontia hollisae CIP 101886</name>
    <dbReference type="NCBI Taxonomy" id="675812"/>
    <lineage>
        <taxon>Bacteria</taxon>
        <taxon>Pseudomonadati</taxon>
        <taxon>Pseudomonadota</taxon>
        <taxon>Gammaproteobacteria</taxon>
        <taxon>Vibrionales</taxon>
        <taxon>Vibrionaceae</taxon>
        <taxon>Grimontia</taxon>
    </lineage>
</organism>
<dbReference type="InterPro" id="IPR005586">
    <property type="entry name" value="ABC_trans_aux"/>
</dbReference>
<sequence length="42" mass="4535">MSEVFSIEVPLEQDGYAALVSALSLGTQKLARDIAEKIAVRD</sequence>
<dbReference type="Pfam" id="PF03886">
    <property type="entry name" value="ABC_trans_aux"/>
    <property type="match status" value="1"/>
</dbReference>
<dbReference type="Proteomes" id="UP000003604">
    <property type="component" value="Unassembled WGS sequence"/>
</dbReference>
<evidence type="ECO:0000313" key="3">
    <source>
        <dbReference type="Proteomes" id="UP000003604"/>
    </source>
</evidence>
<gene>
    <name evidence="2" type="ORF">VHA_001338</name>
</gene>
<dbReference type="AlphaFoldDB" id="D0I6H1"/>
<dbReference type="SUPFAM" id="SSF159594">
    <property type="entry name" value="XCC0632-like"/>
    <property type="match status" value="1"/>
</dbReference>
<proteinExistence type="predicted"/>
<name>D0I6H1_GRIHO</name>
<keyword evidence="3" id="KW-1185">Reference proteome</keyword>
<evidence type="ECO:0000313" key="2">
    <source>
        <dbReference type="EMBL" id="EEY72240.1"/>
    </source>
</evidence>
<comment type="caution">
    <text evidence="2">The sequence shown here is derived from an EMBL/GenBank/DDBJ whole genome shotgun (WGS) entry which is preliminary data.</text>
</comment>
<dbReference type="Gene3D" id="3.40.50.10610">
    <property type="entry name" value="ABC-type transport auxiliary lipoprotein component"/>
    <property type="match status" value="1"/>
</dbReference>
<reference evidence="2 3" key="1">
    <citation type="submission" date="2009-10" db="EMBL/GenBank/DDBJ databases">
        <authorList>
            <consortium name="Los Alamos National Laboratory (LANL)"/>
            <consortium name="National Microbial Pathogen Data Resource (NMPDR)"/>
            <person name="Saunders E.H."/>
            <person name="Munk A.C."/>
            <person name="Tapia R."/>
            <person name="Green L."/>
            <person name="Rogers Y."/>
            <person name="Detter J.C."/>
            <person name="Bruce D."/>
            <person name="Brettin T.S."/>
            <person name="Colwell R.R."/>
            <person name="Huq A."/>
            <person name="Grim C.J."/>
            <person name="Hasan N.A."/>
            <person name="Bartels D."/>
            <person name="Vonstein V."/>
        </authorList>
    </citation>
    <scope>NUCLEOTIDE SEQUENCE [LARGE SCALE GENOMIC DNA]</scope>
    <source>
        <strain evidence="2 3">CIP 101886</strain>
    </source>
</reference>
<dbReference type="EMBL" id="ADAQ01000011">
    <property type="protein sequence ID" value="EEY72240.1"/>
    <property type="molecule type" value="Genomic_DNA"/>
</dbReference>
<feature type="domain" description="ABC-type transport auxiliary lipoprotein component" evidence="1">
    <location>
        <begin position="2"/>
        <end position="35"/>
    </location>
</feature>
<evidence type="ECO:0000259" key="1">
    <source>
        <dbReference type="Pfam" id="PF03886"/>
    </source>
</evidence>